<keyword evidence="2" id="KW-0813">Transport</keyword>
<dbReference type="GO" id="GO:0022857">
    <property type="term" value="F:transmembrane transporter activity"/>
    <property type="evidence" value="ECO:0007669"/>
    <property type="project" value="InterPro"/>
</dbReference>
<dbReference type="AlphaFoldDB" id="A0A378LT57"/>
<evidence type="ECO:0000256" key="6">
    <source>
        <dbReference type="SAM" id="Phobius"/>
    </source>
</evidence>
<evidence type="ECO:0000259" key="7">
    <source>
        <dbReference type="PROSITE" id="PS50850"/>
    </source>
</evidence>
<feature type="transmembrane region" description="Helical" evidence="6">
    <location>
        <begin position="303"/>
        <end position="321"/>
    </location>
</feature>
<dbReference type="Proteomes" id="UP000255297">
    <property type="component" value="Unassembled WGS sequence"/>
</dbReference>
<keyword evidence="4 6" id="KW-1133">Transmembrane helix</keyword>
<proteinExistence type="predicted"/>
<feature type="transmembrane region" description="Helical" evidence="6">
    <location>
        <begin position="154"/>
        <end position="176"/>
    </location>
</feature>
<dbReference type="RefSeq" id="WP_031565383.1">
    <property type="nucleotide sequence ID" value="NZ_CAAAIS010000003.1"/>
</dbReference>
<name>A0A378LT57_9GAMM</name>
<feature type="transmembrane region" description="Helical" evidence="6">
    <location>
        <begin position="40"/>
        <end position="59"/>
    </location>
</feature>
<dbReference type="Gene3D" id="1.20.1720.10">
    <property type="entry name" value="Multidrug resistance protein D"/>
    <property type="match status" value="1"/>
</dbReference>
<dbReference type="SUPFAM" id="SSF103473">
    <property type="entry name" value="MFS general substrate transporter"/>
    <property type="match status" value="1"/>
</dbReference>
<feature type="domain" description="Major facilitator superfamily (MFS) profile" evidence="7">
    <location>
        <begin position="5"/>
        <end position="383"/>
    </location>
</feature>
<feature type="transmembrane region" description="Helical" evidence="6">
    <location>
        <begin position="236"/>
        <end position="261"/>
    </location>
</feature>
<sequence>MKNQSYILILATWFLGNLDIHFFTPALPKIAGFFAVKQNIAQLSISLFLLGKAISMILWGILSEYFGRKPIYIGGLFLFILSNFFAALSTSILILLIFRFLQGCAVGATILMGRAMINDTQDEQRATRSFACFFTLGGFFICFLPFLGGLLNSYWSWQTACIIVAAYALLLLPLSVCIKETKSPHIYRLNKYMLISVFRHPIFIGYLLISALMMAGESAFNTSASFILIQNSHWTFIQYGFAKTGMAVMHLVGTACCGLLVQYCSSRKLVACGVYIFAFSATLMFLFNIFFNALNLNFIIPMMIYYFGTGFIVASATSAVVRPFPKQMAFTLALTLFFQFNCSALFSFIAGALGIVDTQSFMYLLCFISLVSLIVLNKLKHFERLVSRYSSSTCSKLNL</sequence>
<protein>
    <submittedName>
        <fullName evidence="8">Drug resistance transporter, Bcr/CflA</fullName>
    </submittedName>
</protein>
<evidence type="ECO:0000313" key="9">
    <source>
        <dbReference type="Proteomes" id="UP000255297"/>
    </source>
</evidence>
<feature type="transmembrane region" description="Helical" evidence="6">
    <location>
        <begin position="333"/>
        <end position="355"/>
    </location>
</feature>
<keyword evidence="5 6" id="KW-0472">Membrane</keyword>
<keyword evidence="3 6" id="KW-0812">Transmembrane</keyword>
<gene>
    <name evidence="8" type="primary">ydhC</name>
    <name evidence="8" type="ORF">NCTC11532_01717</name>
</gene>
<dbReference type="OrthoDB" id="5670831at2"/>
<feature type="transmembrane region" description="Helical" evidence="6">
    <location>
        <begin position="273"/>
        <end position="291"/>
    </location>
</feature>
<feature type="transmembrane region" description="Helical" evidence="6">
    <location>
        <begin position="7"/>
        <end position="28"/>
    </location>
</feature>
<dbReference type="GO" id="GO:0005886">
    <property type="term" value="C:plasma membrane"/>
    <property type="evidence" value="ECO:0007669"/>
    <property type="project" value="TreeGrafter"/>
</dbReference>
<feature type="transmembrane region" description="Helical" evidence="6">
    <location>
        <begin position="129"/>
        <end position="148"/>
    </location>
</feature>
<dbReference type="InterPro" id="IPR011701">
    <property type="entry name" value="MFS"/>
</dbReference>
<evidence type="ECO:0000313" key="8">
    <source>
        <dbReference type="EMBL" id="STY29530.1"/>
    </source>
</evidence>
<dbReference type="InterPro" id="IPR036259">
    <property type="entry name" value="MFS_trans_sf"/>
</dbReference>
<feature type="transmembrane region" description="Helical" evidence="6">
    <location>
        <begin position="100"/>
        <end position="117"/>
    </location>
</feature>
<feature type="transmembrane region" description="Helical" evidence="6">
    <location>
        <begin position="197"/>
        <end position="216"/>
    </location>
</feature>
<evidence type="ECO:0000256" key="5">
    <source>
        <dbReference type="ARBA" id="ARBA00023136"/>
    </source>
</evidence>
<evidence type="ECO:0000256" key="4">
    <source>
        <dbReference type="ARBA" id="ARBA00022989"/>
    </source>
</evidence>
<reference evidence="8 9" key="1">
    <citation type="submission" date="2018-06" db="EMBL/GenBank/DDBJ databases">
        <authorList>
            <consortium name="Pathogen Informatics"/>
            <person name="Doyle S."/>
        </authorList>
    </citation>
    <scope>NUCLEOTIDE SEQUENCE [LARGE SCALE GENOMIC DNA]</scope>
    <source>
        <strain evidence="8 9">NCTC11532</strain>
    </source>
</reference>
<evidence type="ECO:0000256" key="3">
    <source>
        <dbReference type="ARBA" id="ARBA00022692"/>
    </source>
</evidence>
<dbReference type="EMBL" id="UGPB01000001">
    <property type="protein sequence ID" value="STY29530.1"/>
    <property type="molecule type" value="Genomic_DNA"/>
</dbReference>
<dbReference type="GO" id="GO:1990961">
    <property type="term" value="P:xenobiotic detoxification by transmembrane export across the plasma membrane"/>
    <property type="evidence" value="ECO:0007669"/>
    <property type="project" value="TreeGrafter"/>
</dbReference>
<dbReference type="Pfam" id="PF07690">
    <property type="entry name" value="MFS_1"/>
    <property type="match status" value="1"/>
</dbReference>
<evidence type="ECO:0000256" key="2">
    <source>
        <dbReference type="ARBA" id="ARBA00022448"/>
    </source>
</evidence>
<feature type="transmembrane region" description="Helical" evidence="6">
    <location>
        <begin position="71"/>
        <end position="94"/>
    </location>
</feature>
<keyword evidence="9" id="KW-1185">Reference proteome</keyword>
<dbReference type="PROSITE" id="PS50850">
    <property type="entry name" value="MFS"/>
    <property type="match status" value="1"/>
</dbReference>
<dbReference type="PANTHER" id="PTHR23502:SF132">
    <property type="entry name" value="POLYAMINE TRANSPORTER 2-RELATED"/>
    <property type="match status" value="1"/>
</dbReference>
<organism evidence="8 9">
    <name type="scientific">Legionella wadsworthii</name>
    <dbReference type="NCBI Taxonomy" id="28088"/>
    <lineage>
        <taxon>Bacteria</taxon>
        <taxon>Pseudomonadati</taxon>
        <taxon>Pseudomonadota</taxon>
        <taxon>Gammaproteobacteria</taxon>
        <taxon>Legionellales</taxon>
        <taxon>Legionellaceae</taxon>
        <taxon>Legionella</taxon>
    </lineage>
</organism>
<evidence type="ECO:0000256" key="1">
    <source>
        <dbReference type="ARBA" id="ARBA00004141"/>
    </source>
</evidence>
<feature type="transmembrane region" description="Helical" evidence="6">
    <location>
        <begin position="361"/>
        <end position="379"/>
    </location>
</feature>
<dbReference type="PANTHER" id="PTHR23502">
    <property type="entry name" value="MAJOR FACILITATOR SUPERFAMILY"/>
    <property type="match status" value="1"/>
</dbReference>
<comment type="subcellular location">
    <subcellularLocation>
        <location evidence="1">Membrane</location>
        <topology evidence="1">Multi-pass membrane protein</topology>
    </subcellularLocation>
</comment>
<accession>A0A378LT57</accession>
<dbReference type="InterPro" id="IPR020846">
    <property type="entry name" value="MFS_dom"/>
</dbReference>
<dbReference type="STRING" id="1122170.GCA_000701265_00769"/>